<dbReference type="OrthoDB" id="5311156at2759"/>
<reference evidence="1 2" key="1">
    <citation type="journal article" date="2020" name="Genomics">
        <title>Complete, high-quality genomes from long-read metagenomic sequencing of two wolf lichen thalli reveals enigmatic genome architecture.</title>
        <authorList>
            <person name="McKenzie S.K."/>
            <person name="Walston R.F."/>
            <person name="Allen J.L."/>
        </authorList>
    </citation>
    <scope>NUCLEOTIDE SEQUENCE [LARGE SCALE GENOMIC DNA]</scope>
    <source>
        <strain evidence="1">WasteWater2</strain>
    </source>
</reference>
<dbReference type="Proteomes" id="UP000578531">
    <property type="component" value="Unassembled WGS sequence"/>
</dbReference>
<dbReference type="GeneID" id="59285619"/>
<dbReference type="EMBL" id="JACCJC010000012">
    <property type="protein sequence ID" value="KAF6237753.1"/>
    <property type="molecule type" value="Genomic_DNA"/>
</dbReference>
<sequence length="343" mass="39474">MTTSKDVVSSDTAMEATISDQDLKASEPFPLRQLPLELRRKIYRHNLMATRNPSPKAIYLKKLPDGSRDPPSPLLLVNSQVRTEVLDLVQTWPIFLRVTHQGIQFGSVAETCFIAQQCSRDYGSIPHLVVEIWPPHPDRPTDAIDIWRHLRNLRAELRAVPLLQRISFLFADNEMASWTHNGNAIALLDSGGYDAEPLAWCNDVTYIMDLFARISAASARFYLPHGLKPGETTEHVRTRLRSVNAMMMGRIPIVEETYTEEDEERAVFQDWVDDCRERKLRMKGAEIARDKLDVMTRQGRMQLTQGQWEDFIAVWSPHFESLLFQEFKGKLHYVYEDHPLDSA</sequence>
<name>A0A8H6FZM5_9LECA</name>
<evidence type="ECO:0000313" key="1">
    <source>
        <dbReference type="EMBL" id="KAF6237753.1"/>
    </source>
</evidence>
<accession>A0A8H6FZM5</accession>
<protein>
    <submittedName>
        <fullName evidence="1">Uncharacterized protein</fullName>
    </submittedName>
</protein>
<dbReference type="AlphaFoldDB" id="A0A8H6FZM5"/>
<keyword evidence="2" id="KW-1185">Reference proteome</keyword>
<comment type="caution">
    <text evidence="1">The sequence shown here is derived from an EMBL/GenBank/DDBJ whole genome shotgun (WGS) entry which is preliminary data.</text>
</comment>
<dbReference type="RefSeq" id="XP_037167071.1">
    <property type="nucleotide sequence ID" value="XM_037305878.1"/>
</dbReference>
<organism evidence="1 2">
    <name type="scientific">Letharia columbiana</name>
    <dbReference type="NCBI Taxonomy" id="112416"/>
    <lineage>
        <taxon>Eukaryota</taxon>
        <taxon>Fungi</taxon>
        <taxon>Dikarya</taxon>
        <taxon>Ascomycota</taxon>
        <taxon>Pezizomycotina</taxon>
        <taxon>Lecanoromycetes</taxon>
        <taxon>OSLEUM clade</taxon>
        <taxon>Lecanoromycetidae</taxon>
        <taxon>Lecanorales</taxon>
        <taxon>Lecanorineae</taxon>
        <taxon>Parmeliaceae</taxon>
        <taxon>Letharia</taxon>
    </lineage>
</organism>
<proteinExistence type="predicted"/>
<evidence type="ECO:0000313" key="2">
    <source>
        <dbReference type="Proteomes" id="UP000578531"/>
    </source>
</evidence>
<gene>
    <name evidence="1" type="ORF">HO173_003954</name>
</gene>